<dbReference type="OrthoDB" id="9804312at2"/>
<accession>A0A2Z6ICE9</accession>
<proteinExistence type="predicted"/>
<dbReference type="Pfam" id="PF13489">
    <property type="entry name" value="Methyltransf_23"/>
    <property type="match status" value="1"/>
</dbReference>
<dbReference type="InterPro" id="IPR029063">
    <property type="entry name" value="SAM-dependent_MTases_sf"/>
</dbReference>
<organism evidence="1 2">
    <name type="scientific">Sutterella megalosphaeroides</name>
    <dbReference type="NCBI Taxonomy" id="2494234"/>
    <lineage>
        <taxon>Bacteria</taxon>
        <taxon>Pseudomonadati</taxon>
        <taxon>Pseudomonadota</taxon>
        <taxon>Betaproteobacteria</taxon>
        <taxon>Burkholderiales</taxon>
        <taxon>Sutterellaceae</taxon>
        <taxon>Sutterella</taxon>
    </lineage>
</organism>
<gene>
    <name evidence="1" type="ORF">SUTMEG_06390</name>
</gene>
<dbReference type="Proteomes" id="UP000271003">
    <property type="component" value="Chromosome"/>
</dbReference>
<dbReference type="Gene3D" id="3.40.50.150">
    <property type="entry name" value="Vaccinia Virus protein VP39"/>
    <property type="match status" value="1"/>
</dbReference>
<dbReference type="AlphaFoldDB" id="A0A2Z6ICE9"/>
<name>A0A2Z6ICE9_9BURK</name>
<evidence type="ECO:0000313" key="1">
    <source>
        <dbReference type="EMBL" id="BBF22748.1"/>
    </source>
</evidence>
<dbReference type="CDD" id="cd02440">
    <property type="entry name" value="AdoMet_MTases"/>
    <property type="match status" value="1"/>
</dbReference>
<evidence type="ECO:0008006" key="3">
    <source>
        <dbReference type="Google" id="ProtNLM"/>
    </source>
</evidence>
<dbReference type="KEGG" id="sutt:SUTMEG_06390"/>
<reference evidence="1 2" key="1">
    <citation type="journal article" date="2018" name="Int. J. Syst. Evol. Microbiol.">
        <title>Mesosutterella multiformis gen. nov., sp. nov., a member of the family Sutterellaceae and Sutterella megalosphaeroides sp. nov., isolated from human faeces.</title>
        <authorList>
            <person name="Sakamoto M."/>
            <person name="Ikeyama N."/>
            <person name="Kunihiro T."/>
            <person name="Iino T."/>
            <person name="Yuki M."/>
            <person name="Ohkuma M."/>
        </authorList>
    </citation>
    <scope>NUCLEOTIDE SEQUENCE [LARGE SCALE GENOMIC DNA]</scope>
    <source>
        <strain evidence="1 2">6FBBBH3</strain>
    </source>
</reference>
<dbReference type="EMBL" id="AP018786">
    <property type="protein sequence ID" value="BBF22748.1"/>
    <property type="molecule type" value="Genomic_DNA"/>
</dbReference>
<sequence>MDETSACTCNCSALPSAWVMRFLSILPRGARILDVAAGEGRHTSLFLLEGFNVTAVDVDVSNLEPLVGTPGLTLECRDLEAEPWPYGKEAFDGIVVTNYLHREHFPHYWESLAPGGIFLMETFLRSNEYIWGRPKNPAHGFENGELLRLMPEGARIIAYEEGMASDNRLVARIAFAKPGRVEPYGYPLRAR</sequence>
<evidence type="ECO:0000313" key="2">
    <source>
        <dbReference type="Proteomes" id="UP000271003"/>
    </source>
</evidence>
<dbReference type="SUPFAM" id="SSF53335">
    <property type="entry name" value="S-adenosyl-L-methionine-dependent methyltransferases"/>
    <property type="match status" value="1"/>
</dbReference>
<protein>
    <recommendedName>
        <fullName evidence="3">SAM-dependent methyltransferase</fullName>
    </recommendedName>
</protein>
<dbReference type="RefSeq" id="WP_120176425.1">
    <property type="nucleotide sequence ID" value="NZ_AP018786.1"/>
</dbReference>
<keyword evidence="2" id="KW-1185">Reference proteome</keyword>